<evidence type="ECO:0000313" key="4">
    <source>
        <dbReference type="RefSeq" id="XP_011646794.1"/>
    </source>
</evidence>
<accession>A0A6I9WVX6</accession>
<protein>
    <submittedName>
        <fullName evidence="4">Uncharacterized protein LOC105433278</fullName>
    </submittedName>
</protein>
<organism evidence="3 4">
    <name type="scientific">Pogonomyrmex barbatus</name>
    <name type="common">red harvester ant</name>
    <dbReference type="NCBI Taxonomy" id="144034"/>
    <lineage>
        <taxon>Eukaryota</taxon>
        <taxon>Metazoa</taxon>
        <taxon>Ecdysozoa</taxon>
        <taxon>Arthropoda</taxon>
        <taxon>Hexapoda</taxon>
        <taxon>Insecta</taxon>
        <taxon>Pterygota</taxon>
        <taxon>Neoptera</taxon>
        <taxon>Endopterygota</taxon>
        <taxon>Hymenoptera</taxon>
        <taxon>Apocrita</taxon>
        <taxon>Aculeata</taxon>
        <taxon>Formicoidea</taxon>
        <taxon>Formicidae</taxon>
        <taxon>Myrmicinae</taxon>
        <taxon>Pogonomyrmex</taxon>
    </lineage>
</organism>
<feature type="compositionally biased region" description="Low complexity" evidence="1">
    <location>
        <begin position="233"/>
        <end position="281"/>
    </location>
</feature>
<dbReference type="RefSeq" id="XP_011646794.1">
    <property type="nucleotide sequence ID" value="XM_011648492.2"/>
</dbReference>
<sequence>MRITVALSILAALCTIEAIPIRDLEILWMQVREKKWQVDTVIRQLEILYSETVEDTVEKISSQIDEEQSSCISYENSLITRIRKEVNAVGNNAKSCLDTAQRQIRTSAKNAFAESEICEKQARNSIENNLGFLDILIATGRELMSELDDIPLNCHDSNIDMRRYCIIAELARISDEIRNLERDSISAEMTTLPVSKNVIMRYTQCVRDAYSSVYTMGRMIILRAEKCIANANTPTTPSPTTTSSTTPCSTTASSTTASSTTASSTTASSTTASSTMASSTT</sequence>
<evidence type="ECO:0000256" key="1">
    <source>
        <dbReference type="SAM" id="MobiDB-lite"/>
    </source>
</evidence>
<dbReference type="GeneID" id="105433278"/>
<dbReference type="OrthoDB" id="7697005at2759"/>
<keyword evidence="2" id="KW-0732">Signal</keyword>
<name>A0A6I9WVX6_9HYME</name>
<evidence type="ECO:0000256" key="2">
    <source>
        <dbReference type="SAM" id="SignalP"/>
    </source>
</evidence>
<keyword evidence="3" id="KW-1185">Reference proteome</keyword>
<feature type="chain" id="PRO_5027067374" evidence="2">
    <location>
        <begin position="19"/>
        <end position="281"/>
    </location>
</feature>
<dbReference type="KEGG" id="pbar:105433278"/>
<evidence type="ECO:0000313" key="3">
    <source>
        <dbReference type="Proteomes" id="UP000504615"/>
    </source>
</evidence>
<reference evidence="4" key="1">
    <citation type="submission" date="2025-08" db="UniProtKB">
        <authorList>
            <consortium name="RefSeq"/>
        </authorList>
    </citation>
    <scope>IDENTIFICATION</scope>
</reference>
<dbReference type="Proteomes" id="UP000504615">
    <property type="component" value="Unplaced"/>
</dbReference>
<gene>
    <name evidence="4" type="primary">LOC105433278</name>
</gene>
<feature type="region of interest" description="Disordered" evidence="1">
    <location>
        <begin position="231"/>
        <end position="281"/>
    </location>
</feature>
<proteinExistence type="predicted"/>
<feature type="signal peptide" evidence="2">
    <location>
        <begin position="1"/>
        <end position="18"/>
    </location>
</feature>
<dbReference type="AlphaFoldDB" id="A0A6I9WVX6"/>